<keyword evidence="2" id="KW-1133">Transmembrane helix</keyword>
<evidence type="ECO:0000256" key="2">
    <source>
        <dbReference type="SAM" id="Phobius"/>
    </source>
</evidence>
<dbReference type="Proteomes" id="UP001293254">
    <property type="component" value="Unassembled WGS sequence"/>
</dbReference>
<keyword evidence="2" id="KW-0472">Membrane</keyword>
<keyword evidence="2" id="KW-0812">Transmembrane</keyword>
<comment type="caution">
    <text evidence="3">The sequence shown here is derived from an EMBL/GenBank/DDBJ whole genome shotgun (WGS) entry which is preliminary data.</text>
</comment>
<dbReference type="AlphaFoldDB" id="A0AAE1XZ23"/>
<proteinExistence type="predicted"/>
<feature type="region of interest" description="Disordered" evidence="1">
    <location>
        <begin position="1"/>
        <end position="33"/>
    </location>
</feature>
<evidence type="ECO:0008006" key="5">
    <source>
        <dbReference type="Google" id="ProtNLM"/>
    </source>
</evidence>
<evidence type="ECO:0000256" key="1">
    <source>
        <dbReference type="SAM" id="MobiDB-lite"/>
    </source>
</evidence>
<evidence type="ECO:0000313" key="4">
    <source>
        <dbReference type="Proteomes" id="UP001293254"/>
    </source>
</evidence>
<gene>
    <name evidence="3" type="ORF">Salat_2441500</name>
</gene>
<reference evidence="3" key="1">
    <citation type="submission" date="2020-06" db="EMBL/GenBank/DDBJ databases">
        <authorList>
            <person name="Li T."/>
            <person name="Hu X."/>
            <person name="Zhang T."/>
            <person name="Song X."/>
            <person name="Zhang H."/>
            <person name="Dai N."/>
            <person name="Sheng W."/>
            <person name="Hou X."/>
            <person name="Wei L."/>
        </authorList>
    </citation>
    <scope>NUCLEOTIDE SEQUENCE</scope>
    <source>
        <strain evidence="3">3651</strain>
        <tissue evidence="3">Leaf</tissue>
    </source>
</reference>
<accession>A0AAE1XZ23</accession>
<keyword evidence="4" id="KW-1185">Reference proteome</keyword>
<sequence>MQERKNCANGDKCPIIHPRHRANKKGNRFHSPSKGGRRGWLLLLNLYSMGVVLASRGALPGWGQGGRLFGRFLDRFLSTSMVAEEAVGGKTCISSIMSEGRLPSPPR</sequence>
<name>A0AAE1XZ23_9LAMI</name>
<feature type="transmembrane region" description="Helical" evidence="2">
    <location>
        <begin position="40"/>
        <end position="59"/>
    </location>
</feature>
<protein>
    <recommendedName>
        <fullName evidence="5">C3H1-type domain-containing protein</fullName>
    </recommendedName>
</protein>
<organism evidence="3 4">
    <name type="scientific">Sesamum alatum</name>
    <dbReference type="NCBI Taxonomy" id="300844"/>
    <lineage>
        <taxon>Eukaryota</taxon>
        <taxon>Viridiplantae</taxon>
        <taxon>Streptophyta</taxon>
        <taxon>Embryophyta</taxon>
        <taxon>Tracheophyta</taxon>
        <taxon>Spermatophyta</taxon>
        <taxon>Magnoliopsida</taxon>
        <taxon>eudicotyledons</taxon>
        <taxon>Gunneridae</taxon>
        <taxon>Pentapetalae</taxon>
        <taxon>asterids</taxon>
        <taxon>lamiids</taxon>
        <taxon>Lamiales</taxon>
        <taxon>Pedaliaceae</taxon>
        <taxon>Sesamum</taxon>
    </lineage>
</organism>
<evidence type="ECO:0000313" key="3">
    <source>
        <dbReference type="EMBL" id="KAK4420284.1"/>
    </source>
</evidence>
<dbReference type="EMBL" id="JACGWO010000009">
    <property type="protein sequence ID" value="KAK4420284.1"/>
    <property type="molecule type" value="Genomic_DNA"/>
</dbReference>
<reference evidence="3" key="2">
    <citation type="journal article" date="2024" name="Plant">
        <title>Genomic evolution and insights into agronomic trait innovations of Sesamum species.</title>
        <authorList>
            <person name="Miao H."/>
            <person name="Wang L."/>
            <person name="Qu L."/>
            <person name="Liu H."/>
            <person name="Sun Y."/>
            <person name="Le M."/>
            <person name="Wang Q."/>
            <person name="Wei S."/>
            <person name="Zheng Y."/>
            <person name="Lin W."/>
            <person name="Duan Y."/>
            <person name="Cao H."/>
            <person name="Xiong S."/>
            <person name="Wang X."/>
            <person name="Wei L."/>
            <person name="Li C."/>
            <person name="Ma Q."/>
            <person name="Ju M."/>
            <person name="Zhao R."/>
            <person name="Li G."/>
            <person name="Mu C."/>
            <person name="Tian Q."/>
            <person name="Mei H."/>
            <person name="Zhang T."/>
            <person name="Gao T."/>
            <person name="Zhang H."/>
        </authorList>
    </citation>
    <scope>NUCLEOTIDE SEQUENCE</scope>
    <source>
        <strain evidence="3">3651</strain>
    </source>
</reference>
<feature type="compositionally biased region" description="Basic residues" evidence="1">
    <location>
        <begin position="17"/>
        <end position="28"/>
    </location>
</feature>